<evidence type="ECO:0000256" key="3">
    <source>
        <dbReference type="ARBA" id="ARBA00006247"/>
    </source>
</evidence>
<comment type="similarity">
    <text evidence="3">Belongs to the peptidase M20A family.</text>
</comment>
<dbReference type="PROSITE" id="PS00758">
    <property type="entry name" value="ARGE_DAPE_CPG2_1"/>
    <property type="match status" value="1"/>
</dbReference>
<dbReference type="Gene3D" id="3.40.630.10">
    <property type="entry name" value="Zn peptidases"/>
    <property type="match status" value="1"/>
</dbReference>
<dbReference type="Proteomes" id="UP000708338">
    <property type="component" value="Unassembled WGS sequence"/>
</dbReference>
<reference evidence="10" key="1">
    <citation type="journal article" date="2021" name="Gut Microbes">
        <title>A synthetic consortium of 100 gut commensals modulates the composition and function in a colon model of the microbiome of elderly subjects.</title>
        <authorList>
            <person name="Perez M."/>
            <person name="Ntemiri A."/>
            <person name="Tan H."/>
            <person name="Harris H.M.B."/>
            <person name="Roager H.M."/>
            <person name="Ribiere C."/>
            <person name="O'Toole P.W."/>
        </authorList>
    </citation>
    <scope>NUCLEOTIDE SEQUENCE</scope>
    <source>
        <strain evidence="10">MCC335</strain>
    </source>
</reference>
<comment type="caution">
    <text evidence="10">The sequence shown here is derived from an EMBL/GenBank/DDBJ whole genome shotgun (WGS) entry which is preliminary data.</text>
</comment>
<dbReference type="InterPro" id="IPR010182">
    <property type="entry name" value="ArgE/DapE"/>
</dbReference>
<keyword evidence="7" id="KW-0862">Zinc</keyword>
<dbReference type="EC" id="3.5.1.18" evidence="4"/>
<evidence type="ECO:0000256" key="5">
    <source>
        <dbReference type="ARBA" id="ARBA00016853"/>
    </source>
</evidence>
<evidence type="ECO:0000256" key="2">
    <source>
        <dbReference type="ARBA" id="ARBA00005130"/>
    </source>
</evidence>
<evidence type="ECO:0000256" key="6">
    <source>
        <dbReference type="ARBA" id="ARBA00022801"/>
    </source>
</evidence>
<evidence type="ECO:0000256" key="1">
    <source>
        <dbReference type="ARBA" id="ARBA00001947"/>
    </source>
</evidence>
<sequence length="432" mass="48402">MDIFSQVEAWIDENREQEIEFLQHLIQIPSINPWFSDYREYTTEKNVQEFLAESLQKLGFSVRLWETSADGLKDFEGYPGYYKDRPMHDRPILYACYKGTGNGRSLLLTGHADVVKVGEGWTRDPFGASIEGNQIYGRGAVDMKGGIAAMIMAARAVIENRIELRGDIQVNTVPDEEAGGMGSLDYVHRGIHSDGAIMTEPTDLQIGPMCRGILWGRIIIPGRAGHIEMEQSHWSQGGSVDAVKLLQLYLNQIDHFNGRWATKKVHPLMNIPCQLLVAGVHAGEYPSAYAGSAEIIFDAQYLPQDLDDHYRGTRIKAEIEDFVARVADTDEWLREHRPHVEWLLDADCAETPADGEFVKTMIQGAEKIKSPVTVKGLGAHSDMGWYVHKGIPTINFGPGSPLIAHQADEYLDLDQYITSIKMLAAMIINWCQ</sequence>
<dbReference type="NCBIfam" id="TIGR01910">
    <property type="entry name" value="DapE-ArgE"/>
    <property type="match status" value="1"/>
</dbReference>
<proteinExistence type="inferred from homology"/>
<comment type="pathway">
    <text evidence="2">Amino-acid biosynthesis; L-lysine biosynthesis via DAP pathway; LL-2,6-diaminopimelate from (S)-tetrahydrodipicolinate (succinylase route): step 3/3.</text>
</comment>
<dbReference type="InterPro" id="IPR001261">
    <property type="entry name" value="ArgE/DapE_CS"/>
</dbReference>
<name>A0AA41FQE9_9FIRM</name>
<evidence type="ECO:0000256" key="4">
    <source>
        <dbReference type="ARBA" id="ARBA00011921"/>
    </source>
</evidence>
<evidence type="ECO:0000313" key="11">
    <source>
        <dbReference type="Proteomes" id="UP000708338"/>
    </source>
</evidence>
<protein>
    <recommendedName>
        <fullName evidence="5">Probable succinyl-diaminopimelate desuccinylase</fullName>
        <ecNumber evidence="4">3.5.1.18</ecNumber>
    </recommendedName>
</protein>
<dbReference type="PANTHER" id="PTHR43808:SF25">
    <property type="entry name" value="PEPTIDASE M20 DIMERISATION DOMAIN-CONTAINING PROTEIN"/>
    <property type="match status" value="1"/>
</dbReference>
<organism evidence="10 11">
    <name type="scientific">Enterocloster citroniae</name>
    <dbReference type="NCBI Taxonomy" id="358743"/>
    <lineage>
        <taxon>Bacteria</taxon>
        <taxon>Bacillati</taxon>
        <taxon>Bacillota</taxon>
        <taxon>Clostridia</taxon>
        <taxon>Lachnospirales</taxon>
        <taxon>Lachnospiraceae</taxon>
        <taxon>Enterocloster</taxon>
    </lineage>
</organism>
<comment type="catalytic activity">
    <reaction evidence="9">
        <text>N-succinyl-(2S,6S)-2,6-diaminopimelate + H2O = (2S,6S)-2,6-diaminopimelate + succinate</text>
        <dbReference type="Rhea" id="RHEA:22608"/>
        <dbReference type="ChEBI" id="CHEBI:15377"/>
        <dbReference type="ChEBI" id="CHEBI:30031"/>
        <dbReference type="ChEBI" id="CHEBI:57609"/>
        <dbReference type="ChEBI" id="CHEBI:58087"/>
        <dbReference type="EC" id="3.5.1.18"/>
    </reaction>
</comment>
<dbReference type="InterPro" id="IPR050072">
    <property type="entry name" value="Peptidase_M20A"/>
</dbReference>
<evidence type="ECO:0000313" key="10">
    <source>
        <dbReference type="EMBL" id="MBT9813473.1"/>
    </source>
</evidence>
<dbReference type="SUPFAM" id="SSF53187">
    <property type="entry name" value="Zn-dependent exopeptidases"/>
    <property type="match status" value="1"/>
</dbReference>
<comment type="cofactor">
    <cofactor evidence="1">
        <name>Zn(2+)</name>
        <dbReference type="ChEBI" id="CHEBI:29105"/>
    </cofactor>
</comment>
<dbReference type="InterPro" id="IPR002933">
    <property type="entry name" value="Peptidase_M20"/>
</dbReference>
<dbReference type="EMBL" id="WQPS01000143">
    <property type="protein sequence ID" value="MBT9813473.1"/>
    <property type="molecule type" value="Genomic_DNA"/>
</dbReference>
<accession>A0AA41FQE9</accession>
<dbReference type="Gene3D" id="3.30.70.360">
    <property type="match status" value="1"/>
</dbReference>
<evidence type="ECO:0000256" key="9">
    <source>
        <dbReference type="ARBA" id="ARBA00051301"/>
    </source>
</evidence>
<dbReference type="GO" id="GO:0009014">
    <property type="term" value="F:succinyl-diaminopimelate desuccinylase activity"/>
    <property type="evidence" value="ECO:0007669"/>
    <property type="project" value="UniProtKB-EC"/>
</dbReference>
<dbReference type="RefSeq" id="WP_007862152.1">
    <property type="nucleotide sequence ID" value="NZ_CABJDD010000006.1"/>
</dbReference>
<dbReference type="Pfam" id="PF01546">
    <property type="entry name" value="Peptidase_M20"/>
    <property type="match status" value="1"/>
</dbReference>
<dbReference type="PANTHER" id="PTHR43808">
    <property type="entry name" value="ACETYLORNITHINE DEACETYLASE"/>
    <property type="match status" value="1"/>
</dbReference>
<keyword evidence="8" id="KW-0170">Cobalt</keyword>
<gene>
    <name evidence="10" type="ORF">GPL26_28290</name>
</gene>
<dbReference type="AlphaFoldDB" id="A0AA41FQE9"/>
<evidence type="ECO:0000256" key="8">
    <source>
        <dbReference type="ARBA" id="ARBA00023285"/>
    </source>
</evidence>
<keyword evidence="6" id="KW-0378">Hydrolase</keyword>
<evidence type="ECO:0000256" key="7">
    <source>
        <dbReference type="ARBA" id="ARBA00022833"/>
    </source>
</evidence>